<dbReference type="RefSeq" id="WP_163674695.1">
    <property type="nucleotide sequence ID" value="NZ_JAAIYP010000009.1"/>
</dbReference>
<name>A0A7C9QSD5_9PROT</name>
<proteinExistence type="predicted"/>
<comment type="caution">
    <text evidence="2">The sequence shown here is derived from an EMBL/GenBank/DDBJ whole genome shotgun (WGS) entry which is preliminary data.</text>
</comment>
<protein>
    <submittedName>
        <fullName evidence="2">Uncharacterized protein</fullName>
    </submittedName>
</protein>
<gene>
    <name evidence="2" type="ORF">G4223_02775</name>
</gene>
<dbReference type="AlphaFoldDB" id="A0A7C9QSD5"/>
<keyword evidence="1" id="KW-0812">Transmembrane</keyword>
<feature type="transmembrane region" description="Helical" evidence="1">
    <location>
        <begin position="148"/>
        <end position="167"/>
    </location>
</feature>
<feature type="transmembrane region" description="Helical" evidence="1">
    <location>
        <begin position="116"/>
        <end position="136"/>
    </location>
</feature>
<keyword evidence="1" id="KW-1133">Transmembrane helix</keyword>
<organism evidence="2 3">
    <name type="scientific">Magnetospirillum aberrantis SpK</name>
    <dbReference type="NCBI Taxonomy" id="908842"/>
    <lineage>
        <taxon>Bacteria</taxon>
        <taxon>Pseudomonadati</taxon>
        <taxon>Pseudomonadota</taxon>
        <taxon>Alphaproteobacteria</taxon>
        <taxon>Rhodospirillales</taxon>
        <taxon>Rhodospirillaceae</taxon>
        <taxon>Magnetospirillum</taxon>
    </lineage>
</organism>
<keyword evidence="1" id="KW-0472">Membrane</keyword>
<reference evidence="2 3" key="1">
    <citation type="submission" date="2020-02" db="EMBL/GenBank/DDBJ databases">
        <authorList>
            <person name="Dziuba M."/>
            <person name="Kuznetsov B."/>
            <person name="Mardanov A."/>
            <person name="Ravin N."/>
            <person name="Grouzdev D."/>
        </authorList>
    </citation>
    <scope>NUCLEOTIDE SEQUENCE [LARGE SCALE GENOMIC DNA]</scope>
    <source>
        <strain evidence="2 3">SpK</strain>
    </source>
</reference>
<evidence type="ECO:0000313" key="3">
    <source>
        <dbReference type="Proteomes" id="UP000480684"/>
    </source>
</evidence>
<evidence type="ECO:0000256" key="1">
    <source>
        <dbReference type="SAM" id="Phobius"/>
    </source>
</evidence>
<feature type="transmembrane region" description="Helical" evidence="1">
    <location>
        <begin position="173"/>
        <end position="191"/>
    </location>
</feature>
<evidence type="ECO:0000313" key="2">
    <source>
        <dbReference type="EMBL" id="NFV79039.1"/>
    </source>
</evidence>
<dbReference type="Proteomes" id="UP000480684">
    <property type="component" value="Unassembled WGS sequence"/>
</dbReference>
<keyword evidence="3" id="KW-1185">Reference proteome</keyword>
<feature type="transmembrane region" description="Helical" evidence="1">
    <location>
        <begin position="6"/>
        <end position="28"/>
    </location>
</feature>
<accession>A0A7C9QSD5</accession>
<sequence>MTTFGSTVLEVASAAGLLALPILVYRAVTNLLHHAASPEVYQVPIITILSRLAGILWAGLALTGGLGERAFRLSEIFIPQSMWEIPVTEFLISRGNLWSYPMGDILAWATTGDQPWALASVAVMVFAAVGAVVLCLRMFSRPHHRFQALLICSMTMVLFAWQSVYLVTLTLWLIHRANFWSLAIIALYIQYRRSRHP</sequence>
<feature type="transmembrane region" description="Helical" evidence="1">
    <location>
        <begin position="40"/>
        <end position="62"/>
    </location>
</feature>
<dbReference type="EMBL" id="JAAIYP010000009">
    <property type="protein sequence ID" value="NFV79039.1"/>
    <property type="molecule type" value="Genomic_DNA"/>
</dbReference>